<evidence type="ECO:0000313" key="4">
    <source>
        <dbReference type="Proteomes" id="UP000274843"/>
    </source>
</evidence>
<evidence type="ECO:0000256" key="1">
    <source>
        <dbReference type="ARBA" id="ARBA00006484"/>
    </source>
</evidence>
<dbReference type="Pfam" id="PF00106">
    <property type="entry name" value="adh_short"/>
    <property type="match status" value="1"/>
</dbReference>
<gene>
    <name evidence="3" type="ORF">EDD35_6776</name>
</gene>
<dbReference type="RefSeq" id="WP_123686323.1">
    <property type="nucleotide sequence ID" value="NZ_RKHY01000001.1"/>
</dbReference>
<dbReference type="InterPro" id="IPR002347">
    <property type="entry name" value="SDR_fam"/>
</dbReference>
<dbReference type="GO" id="GO:0016020">
    <property type="term" value="C:membrane"/>
    <property type="evidence" value="ECO:0007669"/>
    <property type="project" value="TreeGrafter"/>
</dbReference>
<organism evidence="3 4">
    <name type="scientific">Amycolatopsis thermoflava</name>
    <dbReference type="NCBI Taxonomy" id="84480"/>
    <lineage>
        <taxon>Bacteria</taxon>
        <taxon>Bacillati</taxon>
        <taxon>Actinomycetota</taxon>
        <taxon>Actinomycetes</taxon>
        <taxon>Pseudonocardiales</taxon>
        <taxon>Pseudonocardiaceae</taxon>
        <taxon>Amycolatopsis</taxon>
        <taxon>Amycolatopsis methanolica group</taxon>
    </lineage>
</organism>
<proteinExistence type="inferred from homology"/>
<dbReference type="PRINTS" id="PR00081">
    <property type="entry name" value="GDHRDH"/>
</dbReference>
<evidence type="ECO:0000256" key="2">
    <source>
        <dbReference type="ARBA" id="ARBA00023002"/>
    </source>
</evidence>
<comment type="caution">
    <text evidence="3">The sequence shown here is derived from an EMBL/GenBank/DDBJ whole genome shotgun (WGS) entry which is preliminary data.</text>
</comment>
<accession>A0A3N2H7Q0</accession>
<protein>
    <recommendedName>
        <fullName evidence="5">Short-chain dehydrogenase</fullName>
    </recommendedName>
</protein>
<dbReference type="PANTHER" id="PTHR44196:SF2">
    <property type="entry name" value="SHORT-CHAIN DEHYDROGENASE-RELATED"/>
    <property type="match status" value="1"/>
</dbReference>
<dbReference type="PANTHER" id="PTHR44196">
    <property type="entry name" value="DEHYDROGENASE/REDUCTASE SDR FAMILY MEMBER 7B"/>
    <property type="match status" value="1"/>
</dbReference>
<dbReference type="EMBL" id="RKHY01000001">
    <property type="protein sequence ID" value="ROS44340.1"/>
    <property type="molecule type" value="Genomic_DNA"/>
</dbReference>
<name>A0A3N2H7Q0_9PSEU</name>
<evidence type="ECO:0008006" key="5">
    <source>
        <dbReference type="Google" id="ProtNLM"/>
    </source>
</evidence>
<dbReference type="SUPFAM" id="SSF51735">
    <property type="entry name" value="NAD(P)-binding Rossmann-fold domains"/>
    <property type="match status" value="1"/>
</dbReference>
<dbReference type="GO" id="GO:0016491">
    <property type="term" value="F:oxidoreductase activity"/>
    <property type="evidence" value="ECO:0007669"/>
    <property type="project" value="UniProtKB-KW"/>
</dbReference>
<comment type="similarity">
    <text evidence="1">Belongs to the short-chain dehydrogenases/reductases (SDR) family.</text>
</comment>
<dbReference type="InterPro" id="IPR036291">
    <property type="entry name" value="NAD(P)-bd_dom_sf"/>
</dbReference>
<sequence length="270" mass="28293">MKDLRTYGAYAVVAGASSGIGEQFARQLAAAGVTPVLVARRKDRLEALAAELSGAYGVDSLVVALDLLEDGAVDELSRQVSGLDIGIVVANAGIFHAGPFVGNELSDELDVLALDGALPLRLAHRFGREFVGRRRGALILVASSLAASPVPFQANYAAVKAYVLSLGQALNHEWKKHDVDVLVVSPGPTRTEGLDNAVGIDFGKLGGRKMDPAVVARTALRQLGRKAHVIPGLMNNLADLAGKYLLPRSASVRLYGRIIEQALTGPGTAA</sequence>
<dbReference type="PIRSF" id="PIRSF000126">
    <property type="entry name" value="11-beta-HSD1"/>
    <property type="match status" value="1"/>
</dbReference>
<keyword evidence="4" id="KW-1185">Reference proteome</keyword>
<dbReference type="AlphaFoldDB" id="A0A3N2H7Q0"/>
<dbReference type="GeneID" id="301848026"/>
<dbReference type="Proteomes" id="UP000274843">
    <property type="component" value="Unassembled WGS sequence"/>
</dbReference>
<dbReference type="Gene3D" id="3.40.50.720">
    <property type="entry name" value="NAD(P)-binding Rossmann-like Domain"/>
    <property type="match status" value="1"/>
</dbReference>
<keyword evidence="2" id="KW-0560">Oxidoreductase</keyword>
<evidence type="ECO:0000313" key="3">
    <source>
        <dbReference type="EMBL" id="ROS44340.1"/>
    </source>
</evidence>
<reference evidence="3 4" key="1">
    <citation type="submission" date="2018-11" db="EMBL/GenBank/DDBJ databases">
        <title>Sequencing the genomes of 1000 actinobacteria strains.</title>
        <authorList>
            <person name="Klenk H.-P."/>
        </authorList>
    </citation>
    <scope>NUCLEOTIDE SEQUENCE [LARGE SCALE GENOMIC DNA]</scope>
    <source>
        <strain evidence="3 4">DSM 44348</strain>
    </source>
</reference>